<dbReference type="InterPro" id="IPR028146">
    <property type="entry name" value="PRKCSH_N"/>
</dbReference>
<feature type="chain" id="PRO_5021012429" description="Glucosidase 2 subunit beta" evidence="6">
    <location>
        <begin position="26"/>
        <end position="651"/>
    </location>
</feature>
<dbReference type="PANTHER" id="PTHR12630:SF1">
    <property type="entry name" value="GLUCOSIDASE 2 SUBUNIT BETA"/>
    <property type="match status" value="1"/>
</dbReference>
<evidence type="ECO:0000313" key="8">
    <source>
        <dbReference type="EMBL" id="GCE98267.1"/>
    </source>
</evidence>
<dbReference type="InterPro" id="IPR039794">
    <property type="entry name" value="Gtb1-like"/>
</dbReference>
<dbReference type="PROSITE" id="PS51914">
    <property type="entry name" value="MRH"/>
    <property type="match status" value="1"/>
</dbReference>
<reference evidence="8 9" key="1">
    <citation type="submission" date="2019-01" db="EMBL/GenBank/DDBJ databases">
        <title>Draft Genome Sequencing of Zygosaccharomyces mellis Ca-7.</title>
        <authorList>
            <person name="Shiwa Y."/>
            <person name="Kanesaki Y."/>
            <person name="Ishige T."/>
            <person name="Mura K."/>
            <person name="Hori T."/>
            <person name="Tamura T."/>
        </authorList>
    </citation>
    <scope>NUCLEOTIDE SEQUENCE [LARGE SCALE GENOMIC DNA]</scope>
    <source>
        <strain evidence="8 9">Ca-7</strain>
    </source>
</reference>
<evidence type="ECO:0000256" key="5">
    <source>
        <dbReference type="SAM" id="Coils"/>
    </source>
</evidence>
<name>A0A4C2E237_9SACH</name>
<accession>A0A4C2E237</accession>
<gene>
    <name evidence="8" type="ORF">ZYGM_004081</name>
</gene>
<evidence type="ECO:0000313" key="9">
    <source>
        <dbReference type="Proteomes" id="UP000301737"/>
    </source>
</evidence>
<comment type="caution">
    <text evidence="8">The sequence shown here is derived from an EMBL/GenBank/DDBJ whole genome shotgun (WGS) entry which is preliminary data.</text>
</comment>
<dbReference type="GO" id="GO:0017177">
    <property type="term" value="C:glucosidase II complex"/>
    <property type="evidence" value="ECO:0007669"/>
    <property type="project" value="TreeGrafter"/>
</dbReference>
<dbReference type="InterPro" id="IPR044865">
    <property type="entry name" value="MRH_dom"/>
</dbReference>
<feature type="signal peptide" evidence="6">
    <location>
        <begin position="1"/>
        <end position="25"/>
    </location>
</feature>
<proteinExistence type="predicted"/>
<dbReference type="OrthoDB" id="28322at2759"/>
<evidence type="ECO:0000256" key="6">
    <source>
        <dbReference type="SAM" id="SignalP"/>
    </source>
</evidence>
<dbReference type="EMBL" id="BIMX01000004">
    <property type="protein sequence ID" value="GCE98267.1"/>
    <property type="molecule type" value="Genomic_DNA"/>
</dbReference>
<dbReference type="Pfam" id="PF13015">
    <property type="entry name" value="PRKCSH_1"/>
    <property type="match status" value="1"/>
</dbReference>
<protein>
    <recommendedName>
        <fullName evidence="1">Glucosidase 2 subunit beta</fullName>
    </recommendedName>
</protein>
<dbReference type="InterPro" id="IPR036607">
    <property type="entry name" value="PRKCSH"/>
</dbReference>
<sequence>MVIGQLHYGLFGLYALSSLVKGSEGVVGVPESKQSLYVPRDDGKWACLGDASIVIEASQVNDGICDCPDGSDEPGTGACGMKAPQFYCENGDFLPRYISQSKVGDGVCDCCDCSDELLTKDGVFYRGTQCHDLRASFDKFLSQELKNHHHGLQKLLQLKAKSPVSIKTQEGLSQEIKSLSEQLSNNERILASEKLAHAEILKTENPMLYEFEQLHVDSIAAAVNDQLGEVIRVSKAYENLVGILDALVKNYSNHLMDLVVNENVKKYQFYKQKNLSKITCNSENDNEQLEQLLVYFQNELPELFSKGLSDKPAKYIQGKATFVDMLILGKAEYTEVVVDAINRLRSILKDVAENYNRNYQDQGVKQAAEAFKHYTEKFANVDVVRLPQDLVGDLDSLKTFVMKKAPELATSSSSLETQDEDGPMGIMQQIQNWIGEVPNFFKPNMRRQIEKHEQHVRSLKAQIAARRKDLTNLIEQESSGADERTKHTKALIDSTNMYLEKALDSYIYGIQYNGQILQKENSGDQHSVLIGGFSSLRLNEELAKLKYKEYVRINYSGDDELVQHLISETTDEKEDYLFGNLYQLNNGLQLEFNNGDKCWNGPRRSATVFVQCSDKQELKKITETSRCRYSVEIESPLGCSEDFIYQPFKAE</sequence>
<dbReference type="Pfam" id="PF12999">
    <property type="entry name" value="PRKCSH-like"/>
    <property type="match status" value="1"/>
</dbReference>
<dbReference type="AlphaFoldDB" id="A0A4C2E237"/>
<keyword evidence="5" id="KW-0175">Coiled coil</keyword>
<keyword evidence="9" id="KW-1185">Reference proteome</keyword>
<keyword evidence="3" id="KW-0256">Endoplasmic reticulum</keyword>
<dbReference type="Gene3D" id="2.70.130.10">
    <property type="entry name" value="Mannose-6-phosphate receptor binding domain"/>
    <property type="match status" value="1"/>
</dbReference>
<feature type="domain" description="MRH" evidence="7">
    <location>
        <begin position="539"/>
        <end position="641"/>
    </location>
</feature>
<dbReference type="InterPro" id="IPR002172">
    <property type="entry name" value="LDrepeatLR_classA_rpt"/>
</dbReference>
<dbReference type="GO" id="GO:0006491">
    <property type="term" value="P:N-glycan processing"/>
    <property type="evidence" value="ECO:0007669"/>
    <property type="project" value="TreeGrafter"/>
</dbReference>
<evidence type="ECO:0000259" key="7">
    <source>
        <dbReference type="PROSITE" id="PS51914"/>
    </source>
</evidence>
<dbReference type="InterPro" id="IPR009011">
    <property type="entry name" value="Man6P_isomerase_rcpt-bd_dom_sf"/>
</dbReference>
<dbReference type="PANTHER" id="PTHR12630">
    <property type="entry name" value="N-LINKED OLIGOSACCHARIDE PROCESSING"/>
    <property type="match status" value="1"/>
</dbReference>
<dbReference type="CDD" id="cd00112">
    <property type="entry name" value="LDLa"/>
    <property type="match status" value="2"/>
</dbReference>
<keyword evidence="2 6" id="KW-0732">Signal</keyword>
<dbReference type="SUPFAM" id="SSF50911">
    <property type="entry name" value="Mannose 6-phosphate receptor domain"/>
    <property type="match status" value="1"/>
</dbReference>
<keyword evidence="4" id="KW-1015">Disulfide bond</keyword>
<evidence type="ECO:0000256" key="1">
    <source>
        <dbReference type="ARBA" id="ARBA00022387"/>
    </source>
</evidence>
<dbReference type="Proteomes" id="UP000301737">
    <property type="component" value="Unassembled WGS sequence"/>
</dbReference>
<evidence type="ECO:0000256" key="2">
    <source>
        <dbReference type="ARBA" id="ARBA00022729"/>
    </source>
</evidence>
<evidence type="ECO:0000256" key="3">
    <source>
        <dbReference type="ARBA" id="ARBA00022824"/>
    </source>
</evidence>
<organism evidence="8 9">
    <name type="scientific">Zygosaccharomyces mellis</name>
    <dbReference type="NCBI Taxonomy" id="42258"/>
    <lineage>
        <taxon>Eukaryota</taxon>
        <taxon>Fungi</taxon>
        <taxon>Dikarya</taxon>
        <taxon>Ascomycota</taxon>
        <taxon>Saccharomycotina</taxon>
        <taxon>Saccharomycetes</taxon>
        <taxon>Saccharomycetales</taxon>
        <taxon>Saccharomycetaceae</taxon>
        <taxon>Zygosaccharomyces</taxon>
    </lineage>
</organism>
<feature type="coiled-coil region" evidence="5">
    <location>
        <begin position="442"/>
        <end position="476"/>
    </location>
</feature>
<evidence type="ECO:0000256" key="4">
    <source>
        <dbReference type="ARBA" id="ARBA00023157"/>
    </source>
</evidence>